<evidence type="ECO:0000256" key="1">
    <source>
        <dbReference type="SAM" id="Coils"/>
    </source>
</evidence>
<feature type="coiled-coil region" evidence="1">
    <location>
        <begin position="121"/>
        <end position="174"/>
    </location>
</feature>
<evidence type="ECO:0000256" key="2">
    <source>
        <dbReference type="SAM" id="MobiDB-lite"/>
    </source>
</evidence>
<dbReference type="Proteomes" id="UP000008631">
    <property type="component" value="Chromosome"/>
</dbReference>
<feature type="coiled-coil region" evidence="1">
    <location>
        <begin position="225"/>
        <end position="252"/>
    </location>
</feature>
<evidence type="ECO:0000259" key="4">
    <source>
        <dbReference type="Pfam" id="PF25954"/>
    </source>
</evidence>
<dbReference type="InterPro" id="IPR058792">
    <property type="entry name" value="Beta-barrel_RND_2"/>
</dbReference>
<dbReference type="InterPro" id="IPR059052">
    <property type="entry name" value="HH_YbhG-like"/>
</dbReference>
<dbReference type="Pfam" id="PF25954">
    <property type="entry name" value="Beta-barrel_RND_2"/>
    <property type="match status" value="1"/>
</dbReference>
<feature type="domain" description="CusB-like beta-barrel" evidence="4">
    <location>
        <begin position="290"/>
        <end position="358"/>
    </location>
</feature>
<dbReference type="AlphaFoldDB" id="E8R003"/>
<dbReference type="Gene3D" id="2.40.50.100">
    <property type="match status" value="1"/>
</dbReference>
<feature type="region of interest" description="Disordered" evidence="2">
    <location>
        <begin position="452"/>
        <end position="475"/>
    </location>
</feature>
<dbReference type="GO" id="GO:0015562">
    <property type="term" value="F:efflux transmembrane transporter activity"/>
    <property type="evidence" value="ECO:0007669"/>
    <property type="project" value="TreeGrafter"/>
</dbReference>
<name>E8R003_ISOPI</name>
<dbReference type="KEGG" id="ipa:Isop_3723"/>
<dbReference type="STRING" id="575540.Isop_3723"/>
<proteinExistence type="predicted"/>
<dbReference type="Gene3D" id="1.10.287.470">
    <property type="entry name" value="Helix hairpin bin"/>
    <property type="match status" value="2"/>
</dbReference>
<keyword evidence="1" id="KW-0175">Coiled coil</keyword>
<protein>
    <submittedName>
        <fullName evidence="5">Efflux transporter, RND family, MFP subunit</fullName>
    </submittedName>
</protein>
<dbReference type="OrthoDB" id="266524at2"/>
<reference key="1">
    <citation type="submission" date="2010-11" db="EMBL/GenBank/DDBJ databases">
        <title>The complete sequence of chromosome of Isophaera pallida ATCC 43644.</title>
        <authorList>
            <consortium name="US DOE Joint Genome Institute (JGI-PGF)"/>
            <person name="Lucas S."/>
            <person name="Copeland A."/>
            <person name="Lapidus A."/>
            <person name="Bruce D."/>
            <person name="Goodwin L."/>
            <person name="Pitluck S."/>
            <person name="Kyrpides N."/>
            <person name="Mavromatis K."/>
            <person name="Pagani I."/>
            <person name="Ivanova N."/>
            <person name="Saunders E."/>
            <person name="Brettin T."/>
            <person name="Detter J.C."/>
            <person name="Han C."/>
            <person name="Tapia R."/>
            <person name="Land M."/>
            <person name="Hauser L."/>
            <person name="Markowitz V."/>
            <person name="Cheng J.-F."/>
            <person name="Hugenholtz P."/>
            <person name="Woyke T."/>
            <person name="Wu D."/>
            <person name="Eisen J.A."/>
        </authorList>
    </citation>
    <scope>NUCLEOTIDE SEQUENCE</scope>
    <source>
        <strain>ATCC 43644</strain>
    </source>
</reference>
<feature type="domain" description="YbhG-like alpha-helical hairpin" evidence="3">
    <location>
        <begin position="119"/>
        <end position="244"/>
    </location>
</feature>
<reference evidence="5 6" key="2">
    <citation type="journal article" date="2011" name="Stand. Genomic Sci.">
        <title>Complete genome sequence of Isosphaera pallida type strain (IS1B).</title>
        <authorList>
            <consortium name="US DOE Joint Genome Institute (JGI-PGF)"/>
            <person name="Goker M."/>
            <person name="Cleland D."/>
            <person name="Saunders E."/>
            <person name="Lapidus A."/>
            <person name="Nolan M."/>
            <person name="Lucas S."/>
            <person name="Hammon N."/>
            <person name="Deshpande S."/>
            <person name="Cheng J.F."/>
            <person name="Tapia R."/>
            <person name="Han C."/>
            <person name="Goodwin L."/>
            <person name="Pitluck S."/>
            <person name="Liolios K."/>
            <person name="Pagani I."/>
            <person name="Ivanova N."/>
            <person name="Mavromatis K."/>
            <person name="Pati A."/>
            <person name="Chen A."/>
            <person name="Palaniappan K."/>
            <person name="Land M."/>
            <person name="Hauser L."/>
            <person name="Chang Y.J."/>
            <person name="Jeffries C.D."/>
            <person name="Detter J.C."/>
            <person name="Beck B."/>
            <person name="Woyke T."/>
            <person name="Bristow J."/>
            <person name="Eisen J.A."/>
            <person name="Markowitz V."/>
            <person name="Hugenholtz P."/>
            <person name="Kyrpides N.C."/>
            <person name="Klenk H.P."/>
        </authorList>
    </citation>
    <scope>NUCLEOTIDE SEQUENCE [LARGE SCALE GENOMIC DNA]</scope>
    <source>
        <strain evidence="6">ATCC 43644 / DSM 9630 / IS1B</strain>
    </source>
</reference>
<gene>
    <name evidence="5" type="ordered locus">Isop_3723</name>
</gene>
<dbReference type="PANTHER" id="PTHR30469:SF11">
    <property type="entry name" value="BLL4320 PROTEIN"/>
    <property type="match status" value="1"/>
</dbReference>
<evidence type="ECO:0000313" key="6">
    <source>
        <dbReference type="Proteomes" id="UP000008631"/>
    </source>
</evidence>
<dbReference type="EMBL" id="CP002353">
    <property type="protein sequence ID" value="ADV64279.1"/>
    <property type="molecule type" value="Genomic_DNA"/>
</dbReference>
<sequence length="475" mass="51397">MSQKLTRVLAISLVVLTGLVMAGGVVVASRADLRESAGLIGVDLTRSAIESIGPVSVRPLTVVVEPIELSEGYTINASFVGRVESARTSDLAFERMGRLERVEVREGDRVDAGQVLAVLDTRELDERIASAQARLDQARADLAELIAGPRVEAIATARAEVEQAEARLELARATTARIADLRKRQASTPREWDETIAAEKVRVAELAAAQARLDELIAGTRPERIASQRALVRQLEADLAALNVERDRSILRAPMSGTIAARLADEGTILAPQTPVVRLLETTRLRARIGVAESSADDLSVGESQNVVIRDRVVTARVEALRPDLDPRTRTVTVLLSLDDPTAADWVRCGDLATLNLSRTIVQPGFWLPAKTLSEGVRGLWTCLVAQPLGDAEQKADPTQLYRLARRELEILHVEVDRVFARGTLRPGDLVMVDGIHRVVPGQLVEVAFRKPNAPRASETPDDSDANAAAGSVTQ</sequence>
<evidence type="ECO:0000259" key="3">
    <source>
        <dbReference type="Pfam" id="PF25881"/>
    </source>
</evidence>
<dbReference type="InParanoid" id="E8R003"/>
<evidence type="ECO:0000313" key="5">
    <source>
        <dbReference type="EMBL" id="ADV64279.1"/>
    </source>
</evidence>
<dbReference type="PANTHER" id="PTHR30469">
    <property type="entry name" value="MULTIDRUG RESISTANCE PROTEIN MDTA"/>
    <property type="match status" value="1"/>
</dbReference>
<dbReference type="HOGENOM" id="CLU_018816_1_0_0"/>
<dbReference type="GO" id="GO:1990281">
    <property type="term" value="C:efflux pump complex"/>
    <property type="evidence" value="ECO:0007669"/>
    <property type="project" value="TreeGrafter"/>
</dbReference>
<dbReference type="SUPFAM" id="SSF111369">
    <property type="entry name" value="HlyD-like secretion proteins"/>
    <property type="match status" value="2"/>
</dbReference>
<keyword evidence="6" id="KW-1185">Reference proteome</keyword>
<dbReference type="RefSeq" id="WP_013566567.1">
    <property type="nucleotide sequence ID" value="NC_014962.1"/>
</dbReference>
<dbReference type="Pfam" id="PF25881">
    <property type="entry name" value="HH_YBHG"/>
    <property type="match status" value="1"/>
</dbReference>
<dbReference type="eggNOG" id="COG0845">
    <property type="taxonomic scope" value="Bacteria"/>
</dbReference>
<dbReference type="Gene3D" id="2.40.30.170">
    <property type="match status" value="1"/>
</dbReference>
<organism evidence="5 6">
    <name type="scientific">Isosphaera pallida (strain ATCC 43644 / DSM 9630 / IS1B)</name>
    <dbReference type="NCBI Taxonomy" id="575540"/>
    <lineage>
        <taxon>Bacteria</taxon>
        <taxon>Pseudomonadati</taxon>
        <taxon>Planctomycetota</taxon>
        <taxon>Planctomycetia</taxon>
        <taxon>Isosphaerales</taxon>
        <taxon>Isosphaeraceae</taxon>
        <taxon>Isosphaera</taxon>
    </lineage>
</organism>
<accession>E8R003</accession>